<evidence type="ECO:0000259" key="14">
    <source>
        <dbReference type="PROSITE" id="PS51805"/>
    </source>
</evidence>
<keyword evidence="12" id="KW-0539">Nucleus</keyword>
<dbReference type="InterPro" id="IPR013083">
    <property type="entry name" value="Znf_RING/FYVE/PHD"/>
</dbReference>
<accession>A0ABD2JL73</accession>
<keyword evidence="7" id="KW-0863">Zinc-finger</keyword>
<keyword evidence="4" id="KW-0949">S-adenosyl-L-methionine</keyword>
<dbReference type="Pfam" id="PF13832">
    <property type="entry name" value="zf-HC5HC2H_2"/>
    <property type="match status" value="1"/>
</dbReference>
<dbReference type="Gene3D" id="3.30.40.10">
    <property type="entry name" value="Zinc/RING finger domain, C3HC4 (zinc finger)"/>
    <property type="match status" value="1"/>
</dbReference>
<organism evidence="15 16">
    <name type="scientific">Heterodera schachtii</name>
    <name type="common">Sugarbeet cyst nematode worm</name>
    <name type="synonym">Tylenchus schachtii</name>
    <dbReference type="NCBI Taxonomy" id="97005"/>
    <lineage>
        <taxon>Eukaryota</taxon>
        <taxon>Metazoa</taxon>
        <taxon>Ecdysozoa</taxon>
        <taxon>Nematoda</taxon>
        <taxon>Chromadorea</taxon>
        <taxon>Rhabditida</taxon>
        <taxon>Tylenchina</taxon>
        <taxon>Tylenchomorpha</taxon>
        <taxon>Tylenchoidea</taxon>
        <taxon>Heteroderidae</taxon>
        <taxon>Heteroderinae</taxon>
        <taxon>Heterodera</taxon>
    </lineage>
</organism>
<keyword evidence="10" id="KW-0805">Transcription regulation</keyword>
<comment type="caution">
    <text evidence="15">The sequence shown here is derived from an EMBL/GenBank/DDBJ whole genome shotgun (WGS) entry which is preliminary data.</text>
</comment>
<keyword evidence="9" id="KW-0156">Chromatin regulator</keyword>
<dbReference type="PROSITE" id="PS51805">
    <property type="entry name" value="EPHD"/>
    <property type="match status" value="1"/>
</dbReference>
<evidence type="ECO:0000256" key="12">
    <source>
        <dbReference type="ARBA" id="ARBA00023242"/>
    </source>
</evidence>
<gene>
    <name evidence="15" type="ORF">niasHS_007172</name>
</gene>
<evidence type="ECO:0000256" key="7">
    <source>
        <dbReference type="ARBA" id="ARBA00022771"/>
    </source>
</evidence>
<evidence type="ECO:0000313" key="15">
    <source>
        <dbReference type="EMBL" id="KAL3091379.1"/>
    </source>
</evidence>
<evidence type="ECO:0000256" key="4">
    <source>
        <dbReference type="ARBA" id="ARBA00022691"/>
    </source>
</evidence>
<dbReference type="GO" id="GO:0008168">
    <property type="term" value="F:methyltransferase activity"/>
    <property type="evidence" value="ECO:0007669"/>
    <property type="project" value="UniProtKB-KW"/>
</dbReference>
<comment type="subcellular location">
    <subcellularLocation>
        <location evidence="1">Nucleus</location>
    </subcellularLocation>
</comment>
<evidence type="ECO:0000256" key="3">
    <source>
        <dbReference type="ARBA" id="ARBA00022679"/>
    </source>
</evidence>
<dbReference type="GO" id="GO:0032259">
    <property type="term" value="P:methylation"/>
    <property type="evidence" value="ECO:0007669"/>
    <property type="project" value="UniProtKB-KW"/>
</dbReference>
<reference evidence="15 16" key="1">
    <citation type="submission" date="2024-10" db="EMBL/GenBank/DDBJ databases">
        <authorList>
            <person name="Kim D."/>
        </authorList>
    </citation>
    <scope>NUCLEOTIDE SEQUENCE [LARGE SCALE GENOMIC DNA]</scope>
    <source>
        <strain evidence="15">Taebaek</strain>
    </source>
</reference>
<evidence type="ECO:0000256" key="13">
    <source>
        <dbReference type="SAM" id="MobiDB-lite"/>
    </source>
</evidence>
<evidence type="ECO:0000256" key="2">
    <source>
        <dbReference type="ARBA" id="ARBA00022603"/>
    </source>
</evidence>
<dbReference type="GO" id="GO:0005634">
    <property type="term" value="C:nucleus"/>
    <property type="evidence" value="ECO:0007669"/>
    <property type="project" value="UniProtKB-SubCell"/>
</dbReference>
<dbReference type="PANTHER" id="PTHR45888:SF6">
    <property type="entry name" value="HL01030P-RELATED"/>
    <property type="match status" value="1"/>
</dbReference>
<feature type="region of interest" description="Disordered" evidence="13">
    <location>
        <begin position="54"/>
        <end position="83"/>
    </location>
</feature>
<evidence type="ECO:0000256" key="5">
    <source>
        <dbReference type="ARBA" id="ARBA00022723"/>
    </source>
</evidence>
<evidence type="ECO:0000256" key="10">
    <source>
        <dbReference type="ARBA" id="ARBA00023015"/>
    </source>
</evidence>
<dbReference type="EMBL" id="JBICCN010000132">
    <property type="protein sequence ID" value="KAL3091379.1"/>
    <property type="molecule type" value="Genomic_DNA"/>
</dbReference>
<dbReference type="FunFam" id="3.30.40.10:FF:000002">
    <property type="entry name" value="Histone-lysine N-methyltransferase"/>
    <property type="match status" value="1"/>
</dbReference>
<sequence>MSDSKIVKSVTLLGAPGPSQETPLEPHWSRFDEEPRDLDRMVNVVLTVDPSVMPRDEFLDTPPYTTDSPRNEGGGGGYYQSLAENNNTNQQQQKLYYHAGLTPQAKFLGEQQQHSSGAAVSASVVQTATTSGANSTTTVTAATVTIDGGAAVAQREYLIKTSELPALLMIQQSMEKKRVAQALHDGGFKWRGFGWNIWDTTLVQSFRRQYDGTKQQFAAVHLQTNEKRMNWSEDSRQCSFCEQIGDGDQRLTGRLLNVDANKWVHVNCALWSAEVHVAEDGGLINVEAALRRAKVTECRLCGLKGASIRCYKLDCANNELAFHLICAKHSHGHFVKDKTLLCRT</sequence>
<dbReference type="Proteomes" id="UP001620645">
    <property type="component" value="Unassembled WGS sequence"/>
</dbReference>
<evidence type="ECO:0000256" key="1">
    <source>
        <dbReference type="ARBA" id="ARBA00004123"/>
    </source>
</evidence>
<dbReference type="PANTHER" id="PTHR45888">
    <property type="entry name" value="HL01030P-RELATED"/>
    <property type="match status" value="1"/>
</dbReference>
<protein>
    <recommendedName>
        <fullName evidence="14">PHD-type domain-containing protein</fullName>
    </recommendedName>
</protein>
<keyword evidence="11" id="KW-0804">Transcription</keyword>
<proteinExistence type="predicted"/>
<dbReference type="InterPro" id="IPR034732">
    <property type="entry name" value="EPHD"/>
</dbReference>
<keyword evidence="16" id="KW-1185">Reference proteome</keyword>
<feature type="domain" description="PHD-type" evidence="14">
    <location>
        <begin position="235"/>
        <end position="344"/>
    </location>
</feature>
<keyword evidence="5" id="KW-0479">Metal-binding</keyword>
<evidence type="ECO:0000256" key="8">
    <source>
        <dbReference type="ARBA" id="ARBA00022833"/>
    </source>
</evidence>
<evidence type="ECO:0000313" key="16">
    <source>
        <dbReference type="Proteomes" id="UP001620645"/>
    </source>
</evidence>
<dbReference type="GO" id="GO:0008270">
    <property type="term" value="F:zinc ion binding"/>
    <property type="evidence" value="ECO:0007669"/>
    <property type="project" value="UniProtKB-KW"/>
</dbReference>
<dbReference type="AlphaFoldDB" id="A0ABD2JL73"/>
<keyword evidence="6" id="KW-0677">Repeat</keyword>
<keyword evidence="8" id="KW-0862">Zinc</keyword>
<keyword evidence="2" id="KW-0489">Methyltransferase</keyword>
<dbReference type="GO" id="GO:0006325">
    <property type="term" value="P:chromatin organization"/>
    <property type="evidence" value="ECO:0007669"/>
    <property type="project" value="UniProtKB-KW"/>
</dbReference>
<feature type="region of interest" description="Disordered" evidence="13">
    <location>
        <begin position="1"/>
        <end position="29"/>
    </location>
</feature>
<evidence type="ECO:0000256" key="11">
    <source>
        <dbReference type="ARBA" id="ARBA00023163"/>
    </source>
</evidence>
<evidence type="ECO:0000256" key="9">
    <source>
        <dbReference type="ARBA" id="ARBA00022853"/>
    </source>
</evidence>
<name>A0ABD2JL73_HETSC</name>
<dbReference type="GO" id="GO:0005700">
    <property type="term" value="C:polytene chromosome"/>
    <property type="evidence" value="ECO:0007669"/>
    <property type="project" value="UniProtKB-ARBA"/>
</dbReference>
<keyword evidence="3" id="KW-0808">Transferase</keyword>
<evidence type="ECO:0000256" key="6">
    <source>
        <dbReference type="ARBA" id="ARBA00022737"/>
    </source>
</evidence>